<name>A0A915L392_ROMCU</name>
<evidence type="ECO:0000313" key="2">
    <source>
        <dbReference type="WBParaSite" id="nRc.2.0.1.t45538-RA"/>
    </source>
</evidence>
<accession>A0A915L392</accession>
<keyword evidence="1" id="KW-1185">Reference proteome</keyword>
<proteinExistence type="predicted"/>
<dbReference type="Proteomes" id="UP000887565">
    <property type="component" value="Unplaced"/>
</dbReference>
<protein>
    <submittedName>
        <fullName evidence="2">Uncharacterized protein</fullName>
    </submittedName>
</protein>
<organism evidence="1 2">
    <name type="scientific">Romanomermis culicivorax</name>
    <name type="common">Nematode worm</name>
    <dbReference type="NCBI Taxonomy" id="13658"/>
    <lineage>
        <taxon>Eukaryota</taxon>
        <taxon>Metazoa</taxon>
        <taxon>Ecdysozoa</taxon>
        <taxon>Nematoda</taxon>
        <taxon>Enoplea</taxon>
        <taxon>Dorylaimia</taxon>
        <taxon>Mermithida</taxon>
        <taxon>Mermithoidea</taxon>
        <taxon>Mermithidae</taxon>
        <taxon>Romanomermis</taxon>
    </lineage>
</organism>
<dbReference type="WBParaSite" id="nRc.2.0.1.t45538-RA">
    <property type="protein sequence ID" value="nRc.2.0.1.t45538-RA"/>
    <property type="gene ID" value="nRc.2.0.1.g45538"/>
</dbReference>
<sequence length="68" mass="7877">MSYVPYPVQEATEIHVVKMDNRVCYHKFGLKIETPRGNKRVKQCKLPCSASEKFNHHQARGPCYRSAL</sequence>
<evidence type="ECO:0000313" key="1">
    <source>
        <dbReference type="Proteomes" id="UP000887565"/>
    </source>
</evidence>
<dbReference type="AlphaFoldDB" id="A0A915L392"/>
<reference evidence="2" key="1">
    <citation type="submission" date="2022-11" db="UniProtKB">
        <authorList>
            <consortium name="WormBaseParasite"/>
        </authorList>
    </citation>
    <scope>IDENTIFICATION</scope>
</reference>